<comment type="similarity">
    <text evidence="1 4">Belongs to the glycerate kinase type-1 family.</text>
</comment>
<dbReference type="Pfam" id="PF02595">
    <property type="entry name" value="Gly_kinase"/>
    <property type="match status" value="1"/>
</dbReference>
<dbReference type="Gene3D" id="3.90.1510.10">
    <property type="entry name" value="Glycerate kinase, domain 2"/>
    <property type="match status" value="1"/>
</dbReference>
<dbReference type="Proteomes" id="UP000298484">
    <property type="component" value="Unassembled WGS sequence"/>
</dbReference>
<dbReference type="InterPro" id="IPR018193">
    <property type="entry name" value="Glyc_kinase_flavodox-like_fold"/>
</dbReference>
<dbReference type="RefSeq" id="WP_135108553.1">
    <property type="nucleotide sequence ID" value="NZ_SRHY01000002.1"/>
</dbReference>
<dbReference type="InterPro" id="IPR004381">
    <property type="entry name" value="Glycerate_kinase"/>
</dbReference>
<dbReference type="InterPro" id="IPR036129">
    <property type="entry name" value="Glycerate_kinase_sf"/>
</dbReference>
<accession>A0A4Y9AEC4</accession>
<organism evidence="5 6">
    <name type="scientific">Lentibacillus salicampi</name>
    <dbReference type="NCBI Taxonomy" id="175306"/>
    <lineage>
        <taxon>Bacteria</taxon>
        <taxon>Bacillati</taxon>
        <taxon>Bacillota</taxon>
        <taxon>Bacilli</taxon>
        <taxon>Bacillales</taxon>
        <taxon>Bacillaceae</taxon>
        <taxon>Lentibacillus</taxon>
    </lineage>
</organism>
<evidence type="ECO:0000313" key="5">
    <source>
        <dbReference type="EMBL" id="TFJ94238.1"/>
    </source>
</evidence>
<dbReference type="PANTHER" id="PTHR21599">
    <property type="entry name" value="GLYCERATE KINASE"/>
    <property type="match status" value="1"/>
</dbReference>
<evidence type="ECO:0000256" key="2">
    <source>
        <dbReference type="ARBA" id="ARBA00022679"/>
    </source>
</evidence>
<dbReference type="SUPFAM" id="SSF110738">
    <property type="entry name" value="Glycerate kinase I"/>
    <property type="match status" value="1"/>
</dbReference>
<keyword evidence="2 4" id="KW-0808">Transferase</keyword>
<dbReference type="GO" id="GO:0031388">
    <property type="term" value="P:organic acid phosphorylation"/>
    <property type="evidence" value="ECO:0007669"/>
    <property type="project" value="UniProtKB-UniRule"/>
</dbReference>
<dbReference type="OrthoDB" id="9774290at2"/>
<dbReference type="Gene3D" id="3.40.50.10350">
    <property type="entry name" value="Glycerate kinase, domain 1"/>
    <property type="match status" value="1"/>
</dbReference>
<dbReference type="GO" id="GO:0008887">
    <property type="term" value="F:glycerate kinase activity"/>
    <property type="evidence" value="ECO:0007669"/>
    <property type="project" value="UniProtKB-UniRule"/>
</dbReference>
<evidence type="ECO:0000256" key="4">
    <source>
        <dbReference type="PIRNR" id="PIRNR006078"/>
    </source>
</evidence>
<dbReference type="NCBIfam" id="TIGR00045">
    <property type="entry name" value="glycerate kinase"/>
    <property type="match status" value="1"/>
</dbReference>
<dbReference type="AlphaFoldDB" id="A0A4Y9AEC4"/>
<keyword evidence="6" id="KW-1185">Reference proteome</keyword>
<reference evidence="5 6" key="1">
    <citation type="submission" date="2019-03" db="EMBL/GenBank/DDBJ databases">
        <title>Genome sequence of Lentibacillus salicampi ATCC BAA-719.</title>
        <authorList>
            <person name="Maclea K.S."/>
            <person name="Simoes Junior M."/>
        </authorList>
    </citation>
    <scope>NUCLEOTIDE SEQUENCE [LARGE SCALE GENOMIC DNA]</scope>
    <source>
        <strain evidence="5 6">ATCC BAA-719</strain>
    </source>
</reference>
<evidence type="ECO:0000256" key="1">
    <source>
        <dbReference type="ARBA" id="ARBA00006284"/>
    </source>
</evidence>
<sequence length="373" mass="38810">MNIVVAPDSFKGSLTSKQASGIMEQAIMLVDEKAQVTLKPMADGGEGTLESLLAATEGEHVPITCIGPLGNTVDTSYAIVNGDTAIIECASIAGLVQVPENKRHPDVTTTYGIGEVMLDAMDNGCNSFVIGLGGSATNDGGLGMLKALGMKAWDQHGKEIGPFGRDVQHVTDVSFAGIDPRLAGATIKVACDVDNPLCGEKGATYVYGPQKGLAVGEIELYDAALNQFGDAVESVLNKPLKNIAGAGAAGGLGFALLALDGDLVSGAELLADTIDAEEAIRHADLVLTGEGQSDEQTLYGKAPGYIASLAEKHQVPAILISGSLDDDLDVLRERFAGCFSIVNKPMSLKECMEKADALLCEQTKQVIQLASQF</sequence>
<gene>
    <name evidence="5" type="ORF">E4U82_02990</name>
</gene>
<dbReference type="PANTHER" id="PTHR21599:SF0">
    <property type="entry name" value="GLYCERATE KINASE"/>
    <property type="match status" value="1"/>
</dbReference>
<comment type="caution">
    <text evidence="5">The sequence shown here is derived from an EMBL/GenBank/DDBJ whole genome shotgun (WGS) entry which is preliminary data.</text>
</comment>
<dbReference type="EMBL" id="SRHY01000002">
    <property type="protein sequence ID" value="TFJ94238.1"/>
    <property type="molecule type" value="Genomic_DNA"/>
</dbReference>
<evidence type="ECO:0000313" key="6">
    <source>
        <dbReference type="Proteomes" id="UP000298484"/>
    </source>
</evidence>
<name>A0A4Y9AEC4_9BACI</name>
<proteinExistence type="inferred from homology"/>
<evidence type="ECO:0000256" key="3">
    <source>
        <dbReference type="ARBA" id="ARBA00022777"/>
    </source>
</evidence>
<dbReference type="InterPro" id="IPR018197">
    <property type="entry name" value="Glycerate_kinase_RE-like"/>
</dbReference>
<protein>
    <submittedName>
        <fullName evidence="5">Glycerate kinase</fullName>
    </submittedName>
</protein>
<dbReference type="PIRSF" id="PIRSF006078">
    <property type="entry name" value="GlxK"/>
    <property type="match status" value="1"/>
</dbReference>
<keyword evidence="3 4" id="KW-0418">Kinase</keyword>